<dbReference type="PANTHER" id="PTHR21240:SF29">
    <property type="entry name" value="AMIDOHYDROLASE-RELATED DOMAIN-CONTAINING PROTEIN"/>
    <property type="match status" value="1"/>
</dbReference>
<evidence type="ECO:0000256" key="6">
    <source>
        <dbReference type="ARBA" id="ARBA00036832"/>
    </source>
</evidence>
<dbReference type="OrthoDB" id="2832284at2759"/>
<dbReference type="KEGG" id="cfj:CFIO01_02834"/>
<dbReference type="InterPro" id="IPR006680">
    <property type="entry name" value="Amidohydro-rel"/>
</dbReference>
<dbReference type="Pfam" id="PF04909">
    <property type="entry name" value="Amidohydro_2"/>
    <property type="match status" value="1"/>
</dbReference>
<comment type="similarity">
    <text evidence="1">Belongs to the metallo-dependent hydrolases superfamily. ACMSD family.</text>
</comment>
<dbReference type="SUPFAM" id="SSF51556">
    <property type="entry name" value="Metallo-dependent hydrolases"/>
    <property type="match status" value="1"/>
</dbReference>
<evidence type="ECO:0000313" key="11">
    <source>
        <dbReference type="Proteomes" id="UP000020467"/>
    </source>
</evidence>
<evidence type="ECO:0000256" key="7">
    <source>
        <dbReference type="ARBA" id="ARBA00038889"/>
    </source>
</evidence>
<dbReference type="STRING" id="1445577.A0A010Q165"/>
<dbReference type="EMBL" id="JARH01001052">
    <property type="protein sequence ID" value="EXF73542.1"/>
    <property type="molecule type" value="Genomic_DNA"/>
</dbReference>
<dbReference type="EC" id="4.1.1.52" evidence="7"/>
<keyword evidence="5 8" id="KW-0456">Lyase</keyword>
<dbReference type="GO" id="GO:0005829">
    <property type="term" value="C:cytosol"/>
    <property type="evidence" value="ECO:0007669"/>
    <property type="project" value="TreeGrafter"/>
</dbReference>
<evidence type="ECO:0000256" key="8">
    <source>
        <dbReference type="RuleBase" id="RU366045"/>
    </source>
</evidence>
<comment type="caution">
    <text evidence="10">The sequence shown here is derived from an EMBL/GenBank/DDBJ whole genome shotgun (WGS) entry which is preliminary data.</text>
</comment>
<dbReference type="GO" id="GO:0019748">
    <property type="term" value="P:secondary metabolic process"/>
    <property type="evidence" value="ECO:0007669"/>
    <property type="project" value="TreeGrafter"/>
</dbReference>
<name>A0A010Q165_9PEZI</name>
<organism evidence="10 11">
    <name type="scientific">Colletotrichum fioriniae PJ7</name>
    <dbReference type="NCBI Taxonomy" id="1445577"/>
    <lineage>
        <taxon>Eukaryota</taxon>
        <taxon>Fungi</taxon>
        <taxon>Dikarya</taxon>
        <taxon>Ascomycota</taxon>
        <taxon>Pezizomycotina</taxon>
        <taxon>Sordariomycetes</taxon>
        <taxon>Hypocreomycetidae</taxon>
        <taxon>Glomerellales</taxon>
        <taxon>Glomerellaceae</taxon>
        <taxon>Colletotrichum</taxon>
        <taxon>Colletotrichum acutatum species complex</taxon>
    </lineage>
</organism>
<protein>
    <recommendedName>
        <fullName evidence="7">6-methylsalicylate decarboxylase</fullName>
        <ecNumber evidence="7">4.1.1.52</ecNumber>
    </recommendedName>
</protein>
<accession>A0A010Q165</accession>
<keyword evidence="2" id="KW-0479">Metal-binding</keyword>
<dbReference type="GO" id="GO:0016787">
    <property type="term" value="F:hydrolase activity"/>
    <property type="evidence" value="ECO:0007669"/>
    <property type="project" value="InterPro"/>
</dbReference>
<sequence length="345" mass="36830">MSGRIDTHIHALPPAYLAAVNAAGGDPSGFPSPEWSLDATVKLMDSISTSIGILSVSAPGASIAGSGEDGRKLARTLNNDLANQISKSPAGKRLGFFGVLPDWEDVDGVISEIEFLYQQQRLCHGVTVFTSYGGKLLGGPAFKPIWEKLQAHKALIFLHPTGLDVTPKLIASALPQPIVDYPLATTRAAVDLVLTGTLHSCPDVDVILSHAGGTLPFLATRVLGTLNIPALANVVAVDYETAQADFARFYYDTALSSSPTQLGGLLDFADPSHILFGSDFPYCPDPLIELQVLSYEGFVASHPRGSVLAPEILRDNSMALLKKHSQGSDPDWDCEVKKMVHESKM</sequence>
<dbReference type="HOGENOM" id="CLU_039329_2_1_1"/>
<evidence type="ECO:0000256" key="1">
    <source>
        <dbReference type="ARBA" id="ARBA00005871"/>
    </source>
</evidence>
<evidence type="ECO:0000256" key="2">
    <source>
        <dbReference type="ARBA" id="ARBA00022723"/>
    </source>
</evidence>
<evidence type="ECO:0000256" key="5">
    <source>
        <dbReference type="ARBA" id="ARBA00023239"/>
    </source>
</evidence>
<keyword evidence="3 8" id="KW-0210">Decarboxylase</keyword>
<dbReference type="AlphaFoldDB" id="A0A010Q165"/>
<keyword evidence="4" id="KW-0862">Zinc</keyword>
<dbReference type="GO" id="GO:0046872">
    <property type="term" value="F:metal ion binding"/>
    <property type="evidence" value="ECO:0007669"/>
    <property type="project" value="UniProtKB-KW"/>
</dbReference>
<dbReference type="InterPro" id="IPR032465">
    <property type="entry name" value="ACMSD"/>
</dbReference>
<dbReference type="Gene3D" id="3.20.20.140">
    <property type="entry name" value="Metal-dependent hydrolases"/>
    <property type="match status" value="1"/>
</dbReference>
<dbReference type="GO" id="GO:0047596">
    <property type="term" value="F:6-methylsalicylate decarboxylase activity"/>
    <property type="evidence" value="ECO:0007669"/>
    <property type="project" value="UniProtKB-EC"/>
</dbReference>
<evidence type="ECO:0000259" key="9">
    <source>
        <dbReference type="Pfam" id="PF04909"/>
    </source>
</evidence>
<dbReference type="Proteomes" id="UP000020467">
    <property type="component" value="Unassembled WGS sequence"/>
</dbReference>
<evidence type="ECO:0000256" key="3">
    <source>
        <dbReference type="ARBA" id="ARBA00022793"/>
    </source>
</evidence>
<reference evidence="10 11" key="1">
    <citation type="submission" date="2014-02" db="EMBL/GenBank/DDBJ databases">
        <title>The genome sequence of Colletotrichum fioriniae PJ7.</title>
        <authorList>
            <person name="Baroncelli R."/>
            <person name="Thon M.R."/>
        </authorList>
    </citation>
    <scope>NUCLEOTIDE SEQUENCE [LARGE SCALE GENOMIC DNA]</scope>
    <source>
        <strain evidence="10 11">PJ7</strain>
    </source>
</reference>
<dbReference type="PANTHER" id="PTHR21240">
    <property type="entry name" value="2-AMINO-3-CARBOXYLMUCONATE-6-SEMIALDEHYDE DECARBOXYLASE"/>
    <property type="match status" value="1"/>
</dbReference>
<proteinExistence type="inferred from homology"/>
<dbReference type="InterPro" id="IPR032466">
    <property type="entry name" value="Metal_Hydrolase"/>
</dbReference>
<comment type="catalytic activity">
    <reaction evidence="6">
        <text>6-methylsalicylate + H(+) = 3-methylphenol + CO2</text>
        <dbReference type="Rhea" id="RHEA:23112"/>
        <dbReference type="ChEBI" id="CHEBI:15378"/>
        <dbReference type="ChEBI" id="CHEBI:16526"/>
        <dbReference type="ChEBI" id="CHEBI:17231"/>
        <dbReference type="ChEBI" id="CHEBI:36658"/>
        <dbReference type="EC" id="4.1.1.52"/>
    </reaction>
    <physiologicalReaction direction="left-to-right" evidence="6">
        <dbReference type="Rhea" id="RHEA:23113"/>
    </physiologicalReaction>
</comment>
<gene>
    <name evidence="10" type="ORF">CFIO01_02834</name>
</gene>
<evidence type="ECO:0000313" key="10">
    <source>
        <dbReference type="EMBL" id="EXF73542.1"/>
    </source>
</evidence>
<dbReference type="eggNOG" id="KOG4245">
    <property type="taxonomic scope" value="Eukaryota"/>
</dbReference>
<feature type="domain" description="Amidohydrolase-related" evidence="9">
    <location>
        <begin position="5"/>
        <end position="286"/>
    </location>
</feature>
<evidence type="ECO:0000256" key="4">
    <source>
        <dbReference type="ARBA" id="ARBA00022833"/>
    </source>
</evidence>
<keyword evidence="11" id="KW-1185">Reference proteome</keyword>